<dbReference type="Pfam" id="PF12656">
    <property type="entry name" value="G-patch_2"/>
    <property type="match status" value="1"/>
</dbReference>
<sequence>MAAAAPAEKASLSFKFTKKVENKVLSCENSRTEREVNEERDYVVSVDDSVVKSSLPKAEKKELVIPLIKNNVWRVPKNEKSGTQKDAGDIHIPDEDKTELSLEQQAIKEILAANCGNLDSKGTTKDISIPLLMQNKVPDGFETDDKVDVSLRAEESTLEDYESVPIEEYGLAMLRGMGWNPGKPIGARCTDKMAKPPPLVAKEDGDLVLRTGAYIRIEEGSHKDLYGQVEGLDDENARVIVKLALGGKTVTVSELFVSLVSKKDYQKYGKLLNKEKYDDYKKKHEAQEEVVAEKRRDEREKHTPHKRSRVEKQRESSKSAEKRERSRSPKRKEQFWLRPQIRVRFIDRKYKDGKYYNTKMTIEDVTSRTTCMCNTEDGKILEDIKASMLETVIPRKAPAHVLVLLGSYCGQLGSTAIGIQTSEGVVLAVEKRVTSPLMEPTTIEKIVEIDDHIGCAVSGLMADSRTMVDRARVEAQNHWFLYNEKMQVESVALAVSNLAIQFGDSDDDGNAMSRPFGVAILFAGIDAKGPQLYHMDPSGTYVQYNAKAIGSGSEGAQQALQEKYHKASYLHIYYHMYINNFAFSHAQ</sequence>
<proteinExistence type="inferred from homology"/>
<dbReference type="InterPro" id="IPR045166">
    <property type="entry name" value="Spp2-like"/>
</dbReference>
<evidence type="ECO:0000313" key="7">
    <source>
        <dbReference type="EMBL" id="KAH8020632.1"/>
    </source>
</evidence>
<keyword evidence="8" id="KW-1185">Reference proteome</keyword>
<reference evidence="7" key="1">
    <citation type="journal article" date="2020" name="Cell">
        <title>Large-Scale Comparative Analyses of Tick Genomes Elucidate Their Genetic Diversity and Vector Capacities.</title>
        <authorList>
            <consortium name="Tick Genome and Microbiome Consortium (TIGMIC)"/>
            <person name="Jia N."/>
            <person name="Wang J."/>
            <person name="Shi W."/>
            <person name="Du L."/>
            <person name="Sun Y."/>
            <person name="Zhan W."/>
            <person name="Jiang J.F."/>
            <person name="Wang Q."/>
            <person name="Zhang B."/>
            <person name="Ji P."/>
            <person name="Bell-Sakyi L."/>
            <person name="Cui X.M."/>
            <person name="Yuan T.T."/>
            <person name="Jiang B.G."/>
            <person name="Yang W.F."/>
            <person name="Lam T.T."/>
            <person name="Chang Q.C."/>
            <person name="Ding S.J."/>
            <person name="Wang X.J."/>
            <person name="Zhu J.G."/>
            <person name="Ruan X.D."/>
            <person name="Zhao L."/>
            <person name="Wei J.T."/>
            <person name="Ye R.Z."/>
            <person name="Que T.C."/>
            <person name="Du C.H."/>
            <person name="Zhou Y.H."/>
            <person name="Cheng J.X."/>
            <person name="Dai P.F."/>
            <person name="Guo W.B."/>
            <person name="Han X.H."/>
            <person name="Huang E.J."/>
            <person name="Li L.F."/>
            <person name="Wei W."/>
            <person name="Gao Y.C."/>
            <person name="Liu J.Z."/>
            <person name="Shao H.Z."/>
            <person name="Wang X."/>
            <person name="Wang C.C."/>
            <person name="Yang T.C."/>
            <person name="Huo Q.B."/>
            <person name="Li W."/>
            <person name="Chen H.Y."/>
            <person name="Chen S.E."/>
            <person name="Zhou L.G."/>
            <person name="Ni X.B."/>
            <person name="Tian J.H."/>
            <person name="Sheng Y."/>
            <person name="Liu T."/>
            <person name="Pan Y.S."/>
            <person name="Xia L.Y."/>
            <person name="Li J."/>
            <person name="Zhao F."/>
            <person name="Cao W.C."/>
        </authorList>
    </citation>
    <scope>NUCLEOTIDE SEQUENCE</scope>
    <source>
        <strain evidence="7">Rmic-2018</strain>
    </source>
</reference>
<dbReference type="AlphaFoldDB" id="A0A9J6DF97"/>
<feature type="region of interest" description="Disordered" evidence="5">
    <location>
        <begin position="283"/>
        <end position="332"/>
    </location>
</feature>
<evidence type="ECO:0000256" key="2">
    <source>
        <dbReference type="ARBA" id="ARBA00022942"/>
    </source>
</evidence>
<protein>
    <recommendedName>
        <fullName evidence="6">Spp2/MOS2 G-patch domain-containing protein</fullName>
    </recommendedName>
</protein>
<dbReference type="PROSITE" id="PS51475">
    <property type="entry name" value="PROTEASOME_ALPHA_2"/>
    <property type="match status" value="1"/>
</dbReference>
<name>A0A9J6DF97_RHIMP</name>
<reference evidence="7" key="2">
    <citation type="submission" date="2021-09" db="EMBL/GenBank/DDBJ databases">
        <authorList>
            <person name="Jia N."/>
            <person name="Wang J."/>
            <person name="Shi W."/>
            <person name="Du L."/>
            <person name="Sun Y."/>
            <person name="Zhan W."/>
            <person name="Jiang J."/>
            <person name="Wang Q."/>
            <person name="Zhang B."/>
            <person name="Ji P."/>
            <person name="Sakyi L.B."/>
            <person name="Cui X."/>
            <person name="Yuan T."/>
            <person name="Jiang B."/>
            <person name="Yang W."/>
            <person name="Lam T.T.-Y."/>
            <person name="Chang Q."/>
            <person name="Ding S."/>
            <person name="Wang X."/>
            <person name="Zhu J."/>
            <person name="Ruan X."/>
            <person name="Zhao L."/>
            <person name="Wei J."/>
            <person name="Que T."/>
            <person name="Du C."/>
            <person name="Cheng J."/>
            <person name="Dai P."/>
            <person name="Han X."/>
            <person name="Huang E."/>
            <person name="Gao Y."/>
            <person name="Liu J."/>
            <person name="Shao H."/>
            <person name="Ye R."/>
            <person name="Li L."/>
            <person name="Wei W."/>
            <person name="Wang X."/>
            <person name="Wang C."/>
            <person name="Huo Q."/>
            <person name="Li W."/>
            <person name="Guo W."/>
            <person name="Chen H."/>
            <person name="Chen S."/>
            <person name="Zhou L."/>
            <person name="Zhou L."/>
            <person name="Ni X."/>
            <person name="Tian J."/>
            <person name="Zhou Y."/>
            <person name="Sheng Y."/>
            <person name="Liu T."/>
            <person name="Pan Y."/>
            <person name="Xia L."/>
            <person name="Li J."/>
            <person name="Zhao F."/>
            <person name="Cao W."/>
        </authorList>
    </citation>
    <scope>NUCLEOTIDE SEQUENCE</scope>
    <source>
        <strain evidence="7">Rmic-2018</strain>
        <tissue evidence="7">Larvae</tissue>
    </source>
</reference>
<dbReference type="CDD" id="cd13152">
    <property type="entry name" value="KOW_GPKOW_A"/>
    <property type="match status" value="1"/>
</dbReference>
<evidence type="ECO:0000256" key="5">
    <source>
        <dbReference type="SAM" id="MobiDB-lite"/>
    </source>
</evidence>
<feature type="domain" description="Spp2/MOS2 G-patch" evidence="6">
    <location>
        <begin position="154"/>
        <end position="193"/>
    </location>
</feature>
<evidence type="ECO:0000256" key="4">
    <source>
        <dbReference type="PROSITE-ProRule" id="PRU00808"/>
    </source>
</evidence>
<dbReference type="PANTHER" id="PTHR15818:SF2">
    <property type="entry name" value="G-PATCH DOMAIN AND KOW MOTIFS-CONTAINING PROTEIN"/>
    <property type="match status" value="1"/>
</dbReference>
<dbReference type="GO" id="GO:0000398">
    <property type="term" value="P:mRNA splicing, via spliceosome"/>
    <property type="evidence" value="ECO:0007669"/>
    <property type="project" value="InterPro"/>
</dbReference>
<dbReference type="Proteomes" id="UP000821866">
    <property type="component" value="Chromosome 7"/>
</dbReference>
<dbReference type="GO" id="GO:0005681">
    <property type="term" value="C:spliceosomal complex"/>
    <property type="evidence" value="ECO:0007669"/>
    <property type="project" value="TreeGrafter"/>
</dbReference>
<gene>
    <name evidence="7" type="ORF">HPB51_002581</name>
</gene>
<organism evidence="7 8">
    <name type="scientific">Rhipicephalus microplus</name>
    <name type="common">Cattle tick</name>
    <name type="synonym">Boophilus microplus</name>
    <dbReference type="NCBI Taxonomy" id="6941"/>
    <lineage>
        <taxon>Eukaryota</taxon>
        <taxon>Metazoa</taxon>
        <taxon>Ecdysozoa</taxon>
        <taxon>Arthropoda</taxon>
        <taxon>Chelicerata</taxon>
        <taxon>Arachnida</taxon>
        <taxon>Acari</taxon>
        <taxon>Parasitiformes</taxon>
        <taxon>Ixodida</taxon>
        <taxon>Ixodoidea</taxon>
        <taxon>Ixodidae</taxon>
        <taxon>Rhipicephalinae</taxon>
        <taxon>Rhipicephalus</taxon>
        <taxon>Boophilus</taxon>
    </lineage>
</organism>
<accession>A0A9J6DF97</accession>
<evidence type="ECO:0000259" key="6">
    <source>
        <dbReference type="Pfam" id="PF12656"/>
    </source>
</evidence>
<comment type="caution">
    <text evidence="7">The sequence shown here is derived from an EMBL/GenBank/DDBJ whole genome shotgun (WGS) entry which is preliminary data.</text>
</comment>
<feature type="compositionally biased region" description="Basic and acidic residues" evidence="5">
    <location>
        <begin position="310"/>
        <end position="332"/>
    </location>
</feature>
<comment type="similarity">
    <text evidence="4">Belongs to the peptidase T1A family.</text>
</comment>
<dbReference type="InterPro" id="IPR026822">
    <property type="entry name" value="Spp2/MOS2_G-patch"/>
</dbReference>
<dbReference type="InterPro" id="IPR029055">
    <property type="entry name" value="Ntn_hydrolases_N"/>
</dbReference>
<dbReference type="InterPro" id="IPR023332">
    <property type="entry name" value="Proteasome_alpha-type"/>
</dbReference>
<dbReference type="InterPro" id="IPR041993">
    <property type="entry name" value="GPKOW_KOW1"/>
</dbReference>
<dbReference type="SUPFAM" id="SSF56235">
    <property type="entry name" value="N-terminal nucleophile aminohydrolases (Ntn hydrolases)"/>
    <property type="match status" value="1"/>
</dbReference>
<dbReference type="Gene3D" id="2.30.30.140">
    <property type="match status" value="1"/>
</dbReference>
<dbReference type="VEuPathDB" id="VectorBase:LOC119175020"/>
<comment type="subcellular location">
    <subcellularLocation>
        <location evidence="1">Nucleus</location>
    </subcellularLocation>
</comment>
<dbReference type="InterPro" id="IPR001353">
    <property type="entry name" value="Proteasome_sua/b"/>
</dbReference>
<dbReference type="GO" id="GO:0019773">
    <property type="term" value="C:proteasome core complex, alpha-subunit complex"/>
    <property type="evidence" value="ECO:0007669"/>
    <property type="project" value="UniProtKB-UniRule"/>
</dbReference>
<evidence type="ECO:0000256" key="1">
    <source>
        <dbReference type="ARBA" id="ARBA00004123"/>
    </source>
</evidence>
<feature type="compositionally biased region" description="Basic and acidic residues" evidence="5">
    <location>
        <begin position="283"/>
        <end position="301"/>
    </location>
</feature>
<dbReference type="EMBL" id="JABSTU010000009">
    <property type="protein sequence ID" value="KAH8020632.1"/>
    <property type="molecule type" value="Genomic_DNA"/>
</dbReference>
<evidence type="ECO:0000313" key="8">
    <source>
        <dbReference type="Proteomes" id="UP000821866"/>
    </source>
</evidence>
<keyword evidence="2 4" id="KW-0647">Proteasome</keyword>
<evidence type="ECO:0000256" key="3">
    <source>
        <dbReference type="ARBA" id="ARBA00023242"/>
    </source>
</evidence>
<keyword evidence="3" id="KW-0539">Nucleus</keyword>
<dbReference type="PANTHER" id="PTHR15818">
    <property type="entry name" value="G PATCH AND KOW-CONTAINING"/>
    <property type="match status" value="1"/>
</dbReference>
<dbReference type="GO" id="GO:0051603">
    <property type="term" value="P:proteolysis involved in protein catabolic process"/>
    <property type="evidence" value="ECO:0007669"/>
    <property type="project" value="InterPro"/>
</dbReference>
<dbReference type="Pfam" id="PF00227">
    <property type="entry name" value="Proteasome"/>
    <property type="match status" value="1"/>
</dbReference>
<dbReference type="Gene3D" id="3.60.20.10">
    <property type="entry name" value="Glutamine Phosphoribosylpyrophosphate, subunit 1, domain 1"/>
    <property type="match status" value="1"/>
</dbReference>